<proteinExistence type="predicted"/>
<sequence>MVNLTEILRTNPGAADGYDAVRQVLDDMKALREGGVVRENDLIRPASERQSLSDIKSGFRYPSMPRISVR</sequence>
<dbReference type="Proteomes" id="UP000641137">
    <property type="component" value="Unassembled WGS sequence"/>
</dbReference>
<dbReference type="AlphaFoldDB" id="A0A8J3GHH8"/>
<evidence type="ECO:0000313" key="1">
    <source>
        <dbReference type="EMBL" id="GHC79265.1"/>
    </source>
</evidence>
<accession>A0A8J3GHH8</accession>
<reference evidence="1" key="1">
    <citation type="journal article" date="2014" name="Int. J. Syst. Evol. Microbiol.">
        <title>Complete genome sequence of Corynebacterium casei LMG S-19264T (=DSM 44701T), isolated from a smear-ripened cheese.</title>
        <authorList>
            <consortium name="US DOE Joint Genome Institute (JGI-PGF)"/>
            <person name="Walter F."/>
            <person name="Albersmeier A."/>
            <person name="Kalinowski J."/>
            <person name="Ruckert C."/>
        </authorList>
    </citation>
    <scope>NUCLEOTIDE SEQUENCE</scope>
    <source>
        <strain evidence="1">KCTC 42097</strain>
    </source>
</reference>
<name>A0A8J3GHH8_9HYPH</name>
<organism evidence="1 2">
    <name type="scientific">Limoniibacter endophyticus</name>
    <dbReference type="NCBI Taxonomy" id="1565040"/>
    <lineage>
        <taxon>Bacteria</taxon>
        <taxon>Pseudomonadati</taxon>
        <taxon>Pseudomonadota</taxon>
        <taxon>Alphaproteobacteria</taxon>
        <taxon>Hyphomicrobiales</taxon>
        <taxon>Bartonellaceae</taxon>
        <taxon>Limoniibacter</taxon>
    </lineage>
</organism>
<reference evidence="1" key="2">
    <citation type="submission" date="2020-09" db="EMBL/GenBank/DDBJ databases">
        <authorList>
            <person name="Sun Q."/>
            <person name="Kim S."/>
        </authorList>
    </citation>
    <scope>NUCLEOTIDE SEQUENCE</scope>
    <source>
        <strain evidence="1">KCTC 42097</strain>
    </source>
</reference>
<protein>
    <submittedName>
        <fullName evidence="1">Uncharacterized protein</fullName>
    </submittedName>
</protein>
<comment type="caution">
    <text evidence="1">The sequence shown here is derived from an EMBL/GenBank/DDBJ whole genome shotgun (WGS) entry which is preliminary data.</text>
</comment>
<keyword evidence="2" id="KW-1185">Reference proteome</keyword>
<gene>
    <name evidence="1" type="ORF">GCM10010136_31680</name>
</gene>
<evidence type="ECO:0000313" key="2">
    <source>
        <dbReference type="Proteomes" id="UP000641137"/>
    </source>
</evidence>
<dbReference type="EMBL" id="BMZO01000011">
    <property type="protein sequence ID" value="GHC79265.1"/>
    <property type="molecule type" value="Genomic_DNA"/>
</dbReference>